<dbReference type="CDD" id="cd23958">
    <property type="entry name" value="SCC2"/>
    <property type="match status" value="1"/>
</dbReference>
<evidence type="ECO:0000256" key="7">
    <source>
        <dbReference type="SAM" id="MobiDB-lite"/>
    </source>
</evidence>
<evidence type="ECO:0000256" key="5">
    <source>
        <dbReference type="ARBA" id="ARBA00023306"/>
    </source>
</evidence>
<feature type="region of interest" description="Disordered" evidence="7">
    <location>
        <begin position="1496"/>
        <end position="1559"/>
    </location>
</feature>
<organism evidence="9 10">
    <name type="scientific">Purpureocillium lilacinum</name>
    <name type="common">Paecilomyces lilacinus</name>
    <dbReference type="NCBI Taxonomy" id="33203"/>
    <lineage>
        <taxon>Eukaryota</taxon>
        <taxon>Fungi</taxon>
        <taxon>Dikarya</taxon>
        <taxon>Ascomycota</taxon>
        <taxon>Pezizomycotina</taxon>
        <taxon>Sordariomycetes</taxon>
        <taxon>Hypocreomycetidae</taxon>
        <taxon>Hypocreales</taxon>
        <taxon>Ophiocordycipitaceae</taxon>
        <taxon>Purpureocillium</taxon>
    </lineage>
</organism>
<keyword evidence="5 6" id="KW-0131">Cell cycle</keyword>
<evidence type="ECO:0000313" key="10">
    <source>
        <dbReference type="Proteomes" id="UP000245956"/>
    </source>
</evidence>
<keyword evidence="4 6" id="KW-0539">Nucleus</keyword>
<keyword evidence="3 6" id="KW-0677">Repeat</keyword>
<feature type="compositionally biased region" description="Low complexity" evidence="7">
    <location>
        <begin position="59"/>
        <end position="70"/>
    </location>
</feature>
<feature type="region of interest" description="Disordered" evidence="7">
    <location>
        <begin position="1"/>
        <end position="124"/>
    </location>
</feature>
<feature type="domain" description="Sister chromatid cohesion C-terminal" evidence="8">
    <location>
        <begin position="1145"/>
        <end position="1331"/>
    </location>
</feature>
<name>A0A2U3DPF0_PURLI</name>
<dbReference type="InterPro" id="IPR011989">
    <property type="entry name" value="ARM-like"/>
</dbReference>
<dbReference type="GO" id="GO:1990414">
    <property type="term" value="P:replication-born double-strand break repair via sister chromatid exchange"/>
    <property type="evidence" value="ECO:0007669"/>
    <property type="project" value="TreeGrafter"/>
</dbReference>
<proteinExistence type="inferred from homology"/>
<feature type="compositionally biased region" description="Polar residues" evidence="7">
    <location>
        <begin position="92"/>
        <end position="105"/>
    </location>
</feature>
<dbReference type="GO" id="GO:0140588">
    <property type="term" value="P:chromatin looping"/>
    <property type="evidence" value="ECO:0007669"/>
    <property type="project" value="InterPro"/>
</dbReference>
<dbReference type="InterPro" id="IPR024986">
    <property type="entry name" value="Nipped-B_C"/>
</dbReference>
<dbReference type="SUPFAM" id="SSF48371">
    <property type="entry name" value="ARM repeat"/>
    <property type="match status" value="1"/>
</dbReference>
<feature type="compositionally biased region" description="Basic residues" evidence="7">
    <location>
        <begin position="25"/>
        <end position="39"/>
    </location>
</feature>
<feature type="region of interest" description="Disordered" evidence="7">
    <location>
        <begin position="145"/>
        <end position="168"/>
    </location>
</feature>
<reference evidence="9 10" key="1">
    <citation type="journal article" date="2016" name="Front. Microbiol.">
        <title>Genome and transcriptome sequences reveal the specific parasitism of the nematophagous Purpureocillium lilacinum 36-1.</title>
        <authorList>
            <person name="Xie J."/>
            <person name="Li S."/>
            <person name="Mo C."/>
            <person name="Xiao X."/>
            <person name="Peng D."/>
            <person name="Wang G."/>
            <person name="Xiao Y."/>
        </authorList>
    </citation>
    <scope>NUCLEOTIDE SEQUENCE [LARGE SCALE GENOMIC DNA]</scope>
    <source>
        <strain evidence="9 10">36-1</strain>
    </source>
</reference>
<accession>A0A2U3DPF0</accession>
<feature type="compositionally biased region" description="Basic residues" evidence="7">
    <location>
        <begin position="1527"/>
        <end position="1543"/>
    </location>
</feature>
<evidence type="ECO:0000313" key="9">
    <source>
        <dbReference type="EMBL" id="PWI64132.1"/>
    </source>
</evidence>
<evidence type="ECO:0000256" key="2">
    <source>
        <dbReference type="ARBA" id="ARBA00009252"/>
    </source>
</evidence>
<dbReference type="EMBL" id="LCWV01000089">
    <property type="protein sequence ID" value="PWI64132.1"/>
    <property type="molecule type" value="Genomic_DNA"/>
</dbReference>
<dbReference type="Pfam" id="PF12830">
    <property type="entry name" value="Nipped-B_C"/>
    <property type="match status" value="1"/>
</dbReference>
<evidence type="ECO:0000256" key="1">
    <source>
        <dbReference type="ARBA" id="ARBA00004123"/>
    </source>
</evidence>
<dbReference type="Proteomes" id="UP000245956">
    <property type="component" value="Unassembled WGS sequence"/>
</dbReference>
<dbReference type="PANTHER" id="PTHR21704:SF18">
    <property type="entry name" value="NIPPED-B-LIKE PROTEIN"/>
    <property type="match status" value="1"/>
</dbReference>
<dbReference type="InterPro" id="IPR016024">
    <property type="entry name" value="ARM-type_fold"/>
</dbReference>
<evidence type="ECO:0000256" key="6">
    <source>
        <dbReference type="RuleBase" id="RU364107"/>
    </source>
</evidence>
<comment type="similarity">
    <text evidence="2 6">Belongs to the SCC2/Nipped-B family.</text>
</comment>
<dbReference type="InterPro" id="IPR033031">
    <property type="entry name" value="Scc2/Nipped-B"/>
</dbReference>
<dbReference type="GO" id="GO:0034087">
    <property type="term" value="P:establishment of mitotic sister chromatid cohesion"/>
    <property type="evidence" value="ECO:0007669"/>
    <property type="project" value="TreeGrafter"/>
</dbReference>
<dbReference type="GO" id="GO:0010468">
    <property type="term" value="P:regulation of gene expression"/>
    <property type="evidence" value="ECO:0007669"/>
    <property type="project" value="InterPro"/>
</dbReference>
<dbReference type="GO" id="GO:0071169">
    <property type="term" value="P:establishment of protein localization to chromatin"/>
    <property type="evidence" value="ECO:0007669"/>
    <property type="project" value="TreeGrafter"/>
</dbReference>
<dbReference type="GO" id="GO:0003682">
    <property type="term" value="F:chromatin binding"/>
    <property type="evidence" value="ECO:0007669"/>
    <property type="project" value="TreeGrafter"/>
</dbReference>
<dbReference type="Gene3D" id="1.25.10.10">
    <property type="entry name" value="Leucine-rich Repeat Variant"/>
    <property type="match status" value="1"/>
</dbReference>
<dbReference type="GO" id="GO:0061775">
    <property type="term" value="F:cohesin loader activity"/>
    <property type="evidence" value="ECO:0007669"/>
    <property type="project" value="InterPro"/>
</dbReference>
<feature type="compositionally biased region" description="Acidic residues" evidence="7">
    <location>
        <begin position="1548"/>
        <end position="1559"/>
    </location>
</feature>
<dbReference type="InterPro" id="IPR026003">
    <property type="entry name" value="Cohesin_HEAT"/>
</dbReference>
<comment type="caution">
    <text evidence="9">The sequence shown here is derived from an EMBL/GenBank/DDBJ whole genome shotgun (WGS) entry which is preliminary data.</text>
</comment>
<dbReference type="Pfam" id="PF12765">
    <property type="entry name" value="Cohesin_HEAT"/>
    <property type="match status" value="1"/>
</dbReference>
<comment type="subcellular location">
    <subcellularLocation>
        <location evidence="1 6">Nucleus</location>
    </subcellularLocation>
</comment>
<feature type="region of interest" description="Disordered" evidence="7">
    <location>
        <begin position="1435"/>
        <end position="1454"/>
    </location>
</feature>
<sequence>MLESYGRVRRFFKPTKANVPPPRLVKIHTGNHPKTRNLRTRGAPTQPPQRRSESHKSHATAPATTGAIITSKRTLDPAPHVGTTGTDRLRDNTPNFELSTSQTDIQLPRPTRPKLPQSSGNGSIFNIELPQVNLERDEYLEISDAPDAPQDLTPRRQTAPDFADGPGVSITSLDQQQVANAALGTLDRLLQSIFAAVGHVLGQEDGFEDIVTLTADQEAVMNAAMHQEVHDAAQEVIRFDASLTNVDDLEVRPDKSWDQAAVMSWIQRLSDVETALRAARTCARILSGGRNDKQLYSESVINHCVDILNTVTEDVVIPLVELRNSGPSADLFKMVRRHKDEITSVFACCRELITVLAELVTKIELLDSATSGRVSTDGGSRAAFVRSMGGDEYVEYDESRTAEKGHGTATTPIEEPRAQNLANAIHDLESDTAPLAACASQTASYIINFMVKRVVGTINTGDTHYRRLLDLFVEDLTTCLDSPEWPSAELLLRLLMVTMVQLFDAPKMAAPARNIALELFGTMSAAISRLRSYVKKTASALEGSDAGELSQYLSDLATQLLEQDCQMEQIVAWSGPLRSTLEYLQGQCSKIPHLSSAVSFMIADWASKIDSAYYSFPEADREQQHELGRLAYRLRLTIDDKKRSSCEYTFKAVTRKQARFAFSILLLRSPLFQSFEKIFHVLLGSIASDQATIRSKSLKSVDQILETDPSILDGDSKVVQLILDCSSDSSTQVRDTALSVLGKCIGMRPSLEPLLSPKIVDRFQDAGVVVRKRAMKLACDIYLRNQDMGLRSAIANGLLRRVQDPDEGVQDLARQVIEKLWFAPFYAHESTAAVETALMEHVALIIQTVKTGTVAEVLDRVLRIIARPSNRSLKDPFVVLTIFAKADPKLFTLEQIRLLKPHLADFTGRDDLAAFRAATIICKRVLPQLQTAQSGFLVEVKLHLLRGMSKMPSRGALDDLIDCTRTVCELLNDTSPLANLVASSLLRIQELRGTPLDSKRLNHFCAYAIIVGSIARRCDLDAQLHIFRMKLPALQLTSVPRLIIDTLLPFALPPQSSKARQSAIEAIGLVCLSWPRNYLLAEVHTTFQQVFQDRNSVLETRVLRSFRGFLMAEEQRSEAGVAAAATGGRKQELTGMDGIGFYDVATAITQSFLNDISRIALDSHREHAFLALEVLGSIRRQGLTHPKDIGVTLITLETSANGKIAKFAFSEHRALHQKYETVLDREYVKAVQSAYNYQRDVVKDSHGATVGPFQSKLHLVMEVLKISPLKNRQRFLEKLCNQTDFELSKLDVTGQLPPHVGFARFVLENVAFFEYQTVGEIQTVVDTLGKIVTDTGATVAQAIESEIFNLRMNADKMSQPEDLNAAEPIAAMSTGDIAVAGPLGVAEFSVSALPAELRRLRQLATASMVLLSLWEACSYLCKLYNMSTDRRGATAKMPAKNLNKSPSTTQGVRKDKFWEALTSHMKGLQDRETMERTCRLIVELMNVDQDLNMAYEDNESGAPGVEQENNRPGRGQKRKASTAPGGARKRAQTSSRLRKRGRKHNSDTSDDEGSDGDWI</sequence>
<gene>
    <name evidence="9" type="ORF">PCL_12116</name>
</gene>
<feature type="compositionally biased region" description="Polar residues" evidence="7">
    <location>
        <begin position="1442"/>
        <end position="1451"/>
    </location>
</feature>
<dbReference type="PANTHER" id="PTHR21704">
    <property type="entry name" value="NIPPED-B-LIKE PROTEIN DELANGIN SCC2-RELATED"/>
    <property type="match status" value="1"/>
</dbReference>
<evidence type="ECO:0000256" key="4">
    <source>
        <dbReference type="ARBA" id="ARBA00023242"/>
    </source>
</evidence>
<dbReference type="GO" id="GO:0090694">
    <property type="term" value="C:Scc2-Scc4 cohesin loading complex"/>
    <property type="evidence" value="ECO:0007669"/>
    <property type="project" value="TreeGrafter"/>
</dbReference>
<evidence type="ECO:0000259" key="8">
    <source>
        <dbReference type="Pfam" id="PF12830"/>
    </source>
</evidence>
<evidence type="ECO:0000256" key="3">
    <source>
        <dbReference type="ARBA" id="ARBA00022737"/>
    </source>
</evidence>
<protein>
    <recommendedName>
        <fullName evidence="6">Sister chromatid cohesion protein</fullName>
    </recommendedName>
</protein>